<sequence>MASHPLDRRFNTRLFLGGAVLAGVGSLFVSVGLALGSVADLEAARRWQRSTEMTPGQLARHAVGVAQAATSAGAHAWQAPMPEGRRSVVSGDGRMQPVP</sequence>
<name>A0A4R6VMS0_9PSEU</name>
<proteinExistence type="predicted"/>
<feature type="region of interest" description="Disordered" evidence="1">
    <location>
        <begin position="73"/>
        <end position="99"/>
    </location>
</feature>
<evidence type="ECO:0000313" key="4">
    <source>
        <dbReference type="Proteomes" id="UP000295705"/>
    </source>
</evidence>
<accession>A0A4R6VMS0</accession>
<evidence type="ECO:0000313" key="3">
    <source>
        <dbReference type="EMBL" id="TDQ65132.1"/>
    </source>
</evidence>
<dbReference type="RefSeq" id="WP_133824532.1">
    <property type="nucleotide sequence ID" value="NZ_BAABHR010000046.1"/>
</dbReference>
<keyword evidence="2" id="KW-0472">Membrane</keyword>
<reference evidence="3 4" key="1">
    <citation type="submission" date="2019-03" db="EMBL/GenBank/DDBJ databases">
        <title>Genomic Encyclopedia of Type Strains, Phase IV (KMG-IV): sequencing the most valuable type-strain genomes for metagenomic binning, comparative biology and taxonomic classification.</title>
        <authorList>
            <person name="Goeker M."/>
        </authorList>
    </citation>
    <scope>NUCLEOTIDE SEQUENCE [LARGE SCALE GENOMIC DNA]</scope>
    <source>
        <strain evidence="3 4">DSM 45775</strain>
    </source>
</reference>
<keyword evidence="2" id="KW-1133">Transmembrane helix</keyword>
<comment type="caution">
    <text evidence="3">The sequence shown here is derived from an EMBL/GenBank/DDBJ whole genome shotgun (WGS) entry which is preliminary data.</text>
</comment>
<dbReference type="EMBL" id="SNYO01000001">
    <property type="protein sequence ID" value="TDQ65132.1"/>
    <property type="molecule type" value="Genomic_DNA"/>
</dbReference>
<keyword evidence="2" id="KW-0812">Transmembrane</keyword>
<gene>
    <name evidence="3" type="ORF">EV188_101381</name>
</gene>
<protein>
    <submittedName>
        <fullName evidence="3">Uncharacterized protein</fullName>
    </submittedName>
</protein>
<evidence type="ECO:0000256" key="2">
    <source>
        <dbReference type="SAM" id="Phobius"/>
    </source>
</evidence>
<evidence type="ECO:0000256" key="1">
    <source>
        <dbReference type="SAM" id="MobiDB-lite"/>
    </source>
</evidence>
<organism evidence="3 4">
    <name type="scientific">Actinomycetospora succinea</name>
    <dbReference type="NCBI Taxonomy" id="663603"/>
    <lineage>
        <taxon>Bacteria</taxon>
        <taxon>Bacillati</taxon>
        <taxon>Actinomycetota</taxon>
        <taxon>Actinomycetes</taxon>
        <taxon>Pseudonocardiales</taxon>
        <taxon>Pseudonocardiaceae</taxon>
        <taxon>Actinomycetospora</taxon>
    </lineage>
</organism>
<dbReference type="Proteomes" id="UP000295705">
    <property type="component" value="Unassembled WGS sequence"/>
</dbReference>
<keyword evidence="4" id="KW-1185">Reference proteome</keyword>
<feature type="transmembrane region" description="Helical" evidence="2">
    <location>
        <begin position="14"/>
        <end position="39"/>
    </location>
</feature>
<dbReference type="AlphaFoldDB" id="A0A4R6VMS0"/>